<dbReference type="SUPFAM" id="SSF52799">
    <property type="entry name" value="(Phosphotyrosine protein) phosphatases II"/>
    <property type="match status" value="2"/>
</dbReference>
<dbReference type="FunFam" id="3.90.190.10:FF:000102">
    <property type="entry name" value="Receptor-type tyrosine-protein phosphatase"/>
    <property type="match status" value="1"/>
</dbReference>
<dbReference type="InterPro" id="IPR050348">
    <property type="entry name" value="Protein-Tyr_Phosphatase"/>
</dbReference>
<dbReference type="PROSITE" id="PS50055">
    <property type="entry name" value="TYR_PHOSPHATASE_PTP"/>
    <property type="match status" value="2"/>
</dbReference>
<evidence type="ECO:0000313" key="6">
    <source>
        <dbReference type="Proteomes" id="UP001152795"/>
    </source>
</evidence>
<dbReference type="InterPro" id="IPR016130">
    <property type="entry name" value="Tyr_Pase_AS"/>
</dbReference>
<keyword evidence="3" id="KW-0904">Protein phosphatase</keyword>
<dbReference type="PROSITE" id="PS00383">
    <property type="entry name" value="TYR_PHOSPHATASE_1"/>
    <property type="match status" value="2"/>
</dbReference>
<name>A0A7D9J8V4_PARCT</name>
<dbReference type="SMART" id="SM00194">
    <property type="entry name" value="PTPc"/>
    <property type="match status" value="2"/>
</dbReference>
<evidence type="ECO:0000256" key="4">
    <source>
        <dbReference type="ARBA" id="ARBA00051722"/>
    </source>
</evidence>
<keyword evidence="5" id="KW-0675">Receptor</keyword>
<dbReference type="FunFam" id="3.90.190.10:FF:000185">
    <property type="entry name" value="Predicted protein"/>
    <property type="match status" value="1"/>
</dbReference>
<gene>
    <name evidence="5" type="ORF">PACLA_8A049283</name>
</gene>
<organism evidence="5 6">
    <name type="scientific">Paramuricea clavata</name>
    <name type="common">Red gorgonian</name>
    <name type="synonym">Violescent sea-whip</name>
    <dbReference type="NCBI Taxonomy" id="317549"/>
    <lineage>
        <taxon>Eukaryota</taxon>
        <taxon>Metazoa</taxon>
        <taxon>Cnidaria</taxon>
        <taxon>Anthozoa</taxon>
        <taxon>Octocorallia</taxon>
        <taxon>Malacalcyonacea</taxon>
        <taxon>Plexauridae</taxon>
        <taxon>Paramuricea</taxon>
    </lineage>
</organism>
<dbReference type="InterPro" id="IPR000387">
    <property type="entry name" value="Tyr_Pase_dom"/>
</dbReference>
<dbReference type="PANTHER" id="PTHR19134">
    <property type="entry name" value="RECEPTOR-TYPE TYROSINE-PROTEIN PHOSPHATASE"/>
    <property type="match status" value="1"/>
</dbReference>
<evidence type="ECO:0000313" key="5">
    <source>
        <dbReference type="EMBL" id="CAB4024244.1"/>
    </source>
</evidence>
<evidence type="ECO:0000256" key="1">
    <source>
        <dbReference type="ARBA" id="ARBA00013064"/>
    </source>
</evidence>
<evidence type="ECO:0000256" key="2">
    <source>
        <dbReference type="ARBA" id="ARBA00022801"/>
    </source>
</evidence>
<dbReference type="EMBL" id="CACRXK020012917">
    <property type="protein sequence ID" value="CAB4024244.1"/>
    <property type="molecule type" value="Genomic_DNA"/>
</dbReference>
<dbReference type="CDD" id="cd00047">
    <property type="entry name" value="PTPc"/>
    <property type="match status" value="2"/>
</dbReference>
<reference evidence="5" key="1">
    <citation type="submission" date="2020-04" db="EMBL/GenBank/DDBJ databases">
        <authorList>
            <person name="Alioto T."/>
            <person name="Alioto T."/>
            <person name="Gomez Garrido J."/>
        </authorList>
    </citation>
    <scope>NUCLEOTIDE SEQUENCE</scope>
    <source>
        <strain evidence="5">A484AB</strain>
    </source>
</reference>
<dbReference type="AlphaFoldDB" id="A0A7D9J8V4"/>
<keyword evidence="6" id="KW-1185">Reference proteome</keyword>
<dbReference type="PROSITE" id="PS50056">
    <property type="entry name" value="TYR_PHOSPHATASE_2"/>
    <property type="match status" value="2"/>
</dbReference>
<dbReference type="PRINTS" id="PR00700">
    <property type="entry name" value="PRTYPHPHTASE"/>
</dbReference>
<keyword evidence="2" id="KW-0378">Hydrolase</keyword>
<dbReference type="GO" id="GO:0004725">
    <property type="term" value="F:protein tyrosine phosphatase activity"/>
    <property type="evidence" value="ECO:0007669"/>
    <property type="project" value="UniProtKB-EC"/>
</dbReference>
<dbReference type="OrthoDB" id="6022401at2759"/>
<comment type="catalytic activity">
    <reaction evidence="4">
        <text>O-phospho-L-tyrosyl-[protein] + H2O = L-tyrosyl-[protein] + phosphate</text>
        <dbReference type="Rhea" id="RHEA:10684"/>
        <dbReference type="Rhea" id="RHEA-COMP:10136"/>
        <dbReference type="Rhea" id="RHEA-COMP:20101"/>
        <dbReference type="ChEBI" id="CHEBI:15377"/>
        <dbReference type="ChEBI" id="CHEBI:43474"/>
        <dbReference type="ChEBI" id="CHEBI:46858"/>
        <dbReference type="ChEBI" id="CHEBI:61978"/>
        <dbReference type="EC" id="3.1.3.48"/>
    </reaction>
</comment>
<dbReference type="PANTHER" id="PTHR19134:SF449">
    <property type="entry name" value="TYROSINE-PROTEIN PHOSPHATASE 1"/>
    <property type="match status" value="1"/>
</dbReference>
<accession>A0A7D9J8V4</accession>
<protein>
    <recommendedName>
        <fullName evidence="1">protein-tyrosine-phosphatase</fullName>
        <ecNumber evidence="1">3.1.3.48</ecNumber>
    </recommendedName>
</protein>
<dbReference type="InterPro" id="IPR000242">
    <property type="entry name" value="PTP_cat"/>
</dbReference>
<evidence type="ECO:0000256" key="3">
    <source>
        <dbReference type="ARBA" id="ARBA00022912"/>
    </source>
</evidence>
<dbReference type="Pfam" id="PF00102">
    <property type="entry name" value="Y_phosphatase"/>
    <property type="match status" value="2"/>
</dbReference>
<comment type="caution">
    <text evidence="5">The sequence shown here is derived from an EMBL/GenBank/DDBJ whole genome shotgun (WGS) entry which is preliminary data.</text>
</comment>
<dbReference type="Gene3D" id="3.90.190.10">
    <property type="entry name" value="Protein tyrosine phosphatase superfamily"/>
    <property type="match status" value="2"/>
</dbReference>
<dbReference type="InterPro" id="IPR029021">
    <property type="entry name" value="Prot-tyrosine_phosphatase-like"/>
</dbReference>
<dbReference type="EC" id="3.1.3.48" evidence="1"/>
<sequence>MIWEQKVSSIVMLANPIEKGREKLAVYWPQDRAVKHGPFMIKLDGEVELADYVIRKMTVTQDDIKETRQLTQFHYTVWPDHGVPLYTTSLQAFLTRIRKIVKDDSNPLVVHCSAGVGRTGTFIGIFAMLDMIESTQTVDIFNFVCQMRAQRTHMVQVESQYVFLHKAVLEAIECGDTEINAPDLRVKMIKLNRADPDNPDDIMMGTQFKVLEKYTFVKSNTEEGKKSFNVDKNRNKDILPYEDTRVSLLKSPGVDGSDYINASSIDSYQVRGMYIATQFPLENTVNEFWRMMWEKKSNCIVMLANDDENPDLFKKYWTDKSNDAMLCGNLLVTLDNEEKNEEFVIRNFKLKKNEGGETRDIWHFNFLSWTEDQVPKTTEGIRQMIGKIQDVQRQGGNNPIVVHCSDGSGRTGAFCALVTSLERVKQDQSFNLFQTIMLQRIQRPRMVASVEQYKFCFQAILDFLDSFDQYANFQDLRQ</sequence>
<proteinExistence type="predicted"/>
<dbReference type="Proteomes" id="UP001152795">
    <property type="component" value="Unassembled WGS sequence"/>
</dbReference>
<dbReference type="SMART" id="SM00404">
    <property type="entry name" value="PTPc_motif"/>
    <property type="match status" value="2"/>
</dbReference>
<dbReference type="InterPro" id="IPR003595">
    <property type="entry name" value="Tyr_Pase_cat"/>
</dbReference>